<protein>
    <submittedName>
        <fullName evidence="3">Uncharacterized protein</fullName>
    </submittedName>
</protein>
<accession>A0A554WYV5</accession>
<feature type="signal peptide" evidence="2">
    <location>
        <begin position="1"/>
        <end position="26"/>
    </location>
</feature>
<dbReference type="EMBL" id="VJOM01000048">
    <property type="protein sequence ID" value="TSE28735.1"/>
    <property type="molecule type" value="Genomic_DNA"/>
</dbReference>
<dbReference type="OrthoDB" id="8929716at2"/>
<feature type="chain" id="PRO_5021710558" evidence="2">
    <location>
        <begin position="27"/>
        <end position="118"/>
    </location>
</feature>
<dbReference type="STRING" id="307486.GCA_000807215_02456"/>
<evidence type="ECO:0000313" key="3">
    <source>
        <dbReference type="EMBL" id="TSE28735.1"/>
    </source>
</evidence>
<dbReference type="RefSeq" id="WP_052231839.1">
    <property type="nucleotide sequence ID" value="NZ_CP083911.1"/>
</dbReference>
<comment type="caution">
    <text evidence="3">The sequence shown here is derived from an EMBL/GenBank/DDBJ whole genome shotgun (WGS) entry which is preliminary data.</text>
</comment>
<feature type="compositionally biased region" description="Low complexity" evidence="1">
    <location>
        <begin position="89"/>
        <end position="118"/>
    </location>
</feature>
<proteinExistence type="predicted"/>
<reference evidence="3 4" key="1">
    <citation type="submission" date="2019-07" db="EMBL/GenBank/DDBJ databases">
        <title>Tepidimonas taiwanensis I1-1 draft genome.</title>
        <authorList>
            <person name="Da Costa M.S."/>
            <person name="Froufe H.J.C."/>
            <person name="Egas C."/>
            <person name="Albuquerque L."/>
        </authorList>
    </citation>
    <scope>NUCLEOTIDE SEQUENCE [LARGE SCALE GENOMIC DNA]</scope>
    <source>
        <strain evidence="3 4">I1-1</strain>
    </source>
</reference>
<gene>
    <name evidence="3" type="ORF">Ttaiw_02525</name>
</gene>
<dbReference type="Proteomes" id="UP000317763">
    <property type="component" value="Unassembled WGS sequence"/>
</dbReference>
<feature type="region of interest" description="Disordered" evidence="1">
    <location>
        <begin position="73"/>
        <end position="118"/>
    </location>
</feature>
<evidence type="ECO:0000313" key="4">
    <source>
        <dbReference type="Proteomes" id="UP000317763"/>
    </source>
</evidence>
<dbReference type="AlphaFoldDB" id="A0A554WYV5"/>
<name>A0A554WYV5_9BURK</name>
<evidence type="ECO:0000256" key="1">
    <source>
        <dbReference type="SAM" id="MobiDB-lite"/>
    </source>
</evidence>
<keyword evidence="4" id="KW-1185">Reference proteome</keyword>
<sequence length="118" mass="11720">MFPLIPNLRWATVSALAIAAATVAHAKLPTPTLTDEQKAAAEVAKAKAAHQAKVEAYLTCKAAERAAANFFKNRPDAPKPANAPACVDPGPFAAPAAPGAPAAPATAGGAAPASAKKS</sequence>
<keyword evidence="2" id="KW-0732">Signal</keyword>
<evidence type="ECO:0000256" key="2">
    <source>
        <dbReference type="SAM" id="SignalP"/>
    </source>
</evidence>
<organism evidence="3 4">
    <name type="scientific">Tepidimonas taiwanensis</name>
    <dbReference type="NCBI Taxonomy" id="307486"/>
    <lineage>
        <taxon>Bacteria</taxon>
        <taxon>Pseudomonadati</taxon>
        <taxon>Pseudomonadota</taxon>
        <taxon>Betaproteobacteria</taxon>
        <taxon>Burkholderiales</taxon>
        <taxon>Tepidimonas</taxon>
    </lineage>
</organism>